<keyword evidence="5" id="KW-0998">Cell outer membrane</keyword>
<dbReference type="EMBL" id="OBEH01000001">
    <property type="protein sequence ID" value="SNY95407.1"/>
    <property type="molecule type" value="Genomic_DNA"/>
</dbReference>
<sequence length="634" mass="70940">MKIRLLKGLMTILLILNTMACSDYVDVVPENIAVIEDAFETRDSAERFLATLYGYLPAYENANANPALSSGDEIFVNTNVSRNWPSAILAQGGQTVSSPLMGYWGTGSVSNLFIALRDCNIFLENVDKPFNLTEDEKIRWIAEAKFLKAYYHFYLMRMYGPIPLVRENIEVSEGVDAVRVPRNSVEEVTDYIVELLDEAIADLPASIADEGAELGRITAPIAAAIKARVLVTAASPLFNGNADYSSFLDSDGNELISTTYSEDKWVRAAEACQQAIQLAEANGHSLYQFDDPLPTWADITITKLSIRGSITERWNPEIIWGASGETVATLQNWAQAKIATGLTGENRESVQSWWSPPLQIAEMFYSENGVPIDEDTSYDFAGRYDVITATADDLYNISTGHETAKLHFNREPRFYASIGFDGGTWMGHGREDDTNLLFPQALADQKSGKLDAQRFAASGYWAKKLVYYENVQRTGGATGYSLRAYPFPVVRLADLYLLYAEALNESGNTSEAHSWIDRVRNRAGLDGVVDSWAAASNNPAKPTTKDGLRDIVHDERMIELVFEGQRFWDIRRWKRAPEFLNTDILGWNIDGETPGAFYNVISVGTYKFQSRDYLWPIPERDIITNDRLIQNPGW</sequence>
<reference evidence="10" key="1">
    <citation type="submission" date="2017-09" db="EMBL/GenBank/DDBJ databases">
        <authorList>
            <person name="Varghese N."/>
            <person name="Submissions S."/>
        </authorList>
    </citation>
    <scope>NUCLEOTIDE SEQUENCE [LARGE SCALE GENOMIC DNA]</scope>
    <source>
        <strain evidence="10">DSM 25885</strain>
    </source>
</reference>
<evidence type="ECO:0000259" key="8">
    <source>
        <dbReference type="Pfam" id="PF14322"/>
    </source>
</evidence>
<evidence type="ECO:0000256" key="2">
    <source>
        <dbReference type="ARBA" id="ARBA00006275"/>
    </source>
</evidence>
<evidence type="ECO:0000256" key="6">
    <source>
        <dbReference type="SAM" id="SignalP"/>
    </source>
</evidence>
<gene>
    <name evidence="9" type="ORF">SAMN06265377_1075</name>
</gene>
<dbReference type="InterPro" id="IPR011990">
    <property type="entry name" value="TPR-like_helical_dom_sf"/>
</dbReference>
<dbReference type="Pfam" id="PF14322">
    <property type="entry name" value="SusD-like_3"/>
    <property type="match status" value="1"/>
</dbReference>
<evidence type="ECO:0000256" key="1">
    <source>
        <dbReference type="ARBA" id="ARBA00004442"/>
    </source>
</evidence>
<evidence type="ECO:0000259" key="7">
    <source>
        <dbReference type="Pfam" id="PF07980"/>
    </source>
</evidence>
<dbReference type="Proteomes" id="UP000219048">
    <property type="component" value="Unassembled WGS sequence"/>
</dbReference>
<evidence type="ECO:0000313" key="9">
    <source>
        <dbReference type="EMBL" id="SNY95407.1"/>
    </source>
</evidence>
<feature type="domain" description="RagB/SusD" evidence="7">
    <location>
        <begin position="316"/>
        <end position="634"/>
    </location>
</feature>
<accession>A0A285MG02</accession>
<protein>
    <submittedName>
        <fullName evidence="9">Starch-binding associating with outer membrane</fullName>
    </submittedName>
</protein>
<dbReference type="RefSeq" id="WP_165769911.1">
    <property type="nucleotide sequence ID" value="NZ_OBEH01000001.1"/>
</dbReference>
<keyword evidence="4" id="KW-0472">Membrane</keyword>
<dbReference type="GO" id="GO:0009279">
    <property type="term" value="C:cell outer membrane"/>
    <property type="evidence" value="ECO:0007669"/>
    <property type="project" value="UniProtKB-SubCell"/>
</dbReference>
<evidence type="ECO:0000256" key="3">
    <source>
        <dbReference type="ARBA" id="ARBA00022729"/>
    </source>
</evidence>
<name>A0A285MG02_9FLAO</name>
<dbReference type="AlphaFoldDB" id="A0A285MG02"/>
<organism evidence="9 10">
    <name type="scientific">Flagellimonas pacifica</name>
    <dbReference type="NCBI Taxonomy" id="1247520"/>
    <lineage>
        <taxon>Bacteria</taxon>
        <taxon>Pseudomonadati</taxon>
        <taxon>Bacteroidota</taxon>
        <taxon>Flavobacteriia</taxon>
        <taxon>Flavobacteriales</taxon>
        <taxon>Flavobacteriaceae</taxon>
        <taxon>Flagellimonas</taxon>
    </lineage>
</organism>
<proteinExistence type="inferred from homology"/>
<keyword evidence="3 6" id="KW-0732">Signal</keyword>
<keyword evidence="10" id="KW-1185">Reference proteome</keyword>
<dbReference type="InterPro" id="IPR012944">
    <property type="entry name" value="SusD_RagB_dom"/>
</dbReference>
<comment type="similarity">
    <text evidence="2">Belongs to the SusD family.</text>
</comment>
<comment type="subcellular location">
    <subcellularLocation>
        <location evidence="1">Cell outer membrane</location>
    </subcellularLocation>
</comment>
<dbReference type="InterPro" id="IPR033985">
    <property type="entry name" value="SusD-like_N"/>
</dbReference>
<evidence type="ECO:0000256" key="5">
    <source>
        <dbReference type="ARBA" id="ARBA00023237"/>
    </source>
</evidence>
<feature type="chain" id="PRO_5012967563" evidence="6">
    <location>
        <begin position="21"/>
        <end position="634"/>
    </location>
</feature>
<dbReference type="Pfam" id="PF07980">
    <property type="entry name" value="SusD_RagB"/>
    <property type="match status" value="1"/>
</dbReference>
<evidence type="ECO:0000256" key="4">
    <source>
        <dbReference type="ARBA" id="ARBA00023136"/>
    </source>
</evidence>
<feature type="signal peptide" evidence="6">
    <location>
        <begin position="1"/>
        <end position="20"/>
    </location>
</feature>
<evidence type="ECO:0000313" key="10">
    <source>
        <dbReference type="Proteomes" id="UP000219048"/>
    </source>
</evidence>
<dbReference type="Gene3D" id="1.25.40.390">
    <property type="match status" value="1"/>
</dbReference>
<feature type="domain" description="SusD-like N-terminal" evidence="8">
    <location>
        <begin position="111"/>
        <end position="229"/>
    </location>
</feature>
<dbReference type="SUPFAM" id="SSF48452">
    <property type="entry name" value="TPR-like"/>
    <property type="match status" value="1"/>
</dbReference>